<dbReference type="InterPro" id="IPR039421">
    <property type="entry name" value="Type_1_exporter"/>
</dbReference>
<dbReference type="SMART" id="SM00382">
    <property type="entry name" value="AAA"/>
    <property type="match status" value="1"/>
</dbReference>
<dbReference type="EMBL" id="SRYJ01000026">
    <property type="protein sequence ID" value="TGY69623.1"/>
    <property type="molecule type" value="Genomic_DNA"/>
</dbReference>
<dbReference type="HOGENOM" id="CLU_000604_84_9_10"/>
<accession>R9HZL7</accession>
<dbReference type="GO" id="GO:0005524">
    <property type="term" value="F:ATP binding"/>
    <property type="evidence" value="ECO:0007669"/>
    <property type="project" value="UniProtKB-KW"/>
</dbReference>
<evidence type="ECO:0000256" key="3">
    <source>
        <dbReference type="ARBA" id="ARBA00022692"/>
    </source>
</evidence>
<evidence type="ECO:0000256" key="2">
    <source>
        <dbReference type="ARBA" id="ARBA00022448"/>
    </source>
</evidence>
<feature type="transmembrane region" description="Helical" evidence="8">
    <location>
        <begin position="251"/>
        <end position="270"/>
    </location>
</feature>
<proteinExistence type="predicted"/>
<dbReference type="GO" id="GO:0140359">
    <property type="term" value="F:ABC-type transporter activity"/>
    <property type="evidence" value="ECO:0007669"/>
    <property type="project" value="InterPro"/>
</dbReference>
<dbReference type="Gene3D" id="1.20.1560.10">
    <property type="entry name" value="ABC transporter type 1, transmembrane domain"/>
    <property type="match status" value="1"/>
</dbReference>
<dbReference type="Proteomes" id="UP000014200">
    <property type="component" value="Unassembled WGS sequence"/>
</dbReference>
<gene>
    <name evidence="11" type="ORF">C802_03581</name>
    <name evidence="12" type="ORF">E5339_12270</name>
</gene>
<evidence type="ECO:0000313" key="11">
    <source>
        <dbReference type="EMBL" id="EOS09468.1"/>
    </source>
</evidence>
<evidence type="ECO:0000313" key="13">
    <source>
        <dbReference type="Proteomes" id="UP000014200"/>
    </source>
</evidence>
<dbReference type="PROSITE" id="PS50893">
    <property type="entry name" value="ABC_TRANSPORTER_2"/>
    <property type="match status" value="1"/>
</dbReference>
<dbReference type="OrthoDB" id="9762778at2"/>
<dbReference type="STRING" id="1235788.C802_03581"/>
<feature type="transmembrane region" description="Helical" evidence="8">
    <location>
        <begin position="22"/>
        <end position="48"/>
    </location>
</feature>
<dbReference type="CDD" id="cd07346">
    <property type="entry name" value="ABC_6TM_exporters"/>
    <property type="match status" value="1"/>
</dbReference>
<comment type="caution">
    <text evidence="11">The sequence shown here is derived from an EMBL/GenBank/DDBJ whole genome shotgun (WGS) entry which is preliminary data.</text>
</comment>
<dbReference type="InterPro" id="IPR036640">
    <property type="entry name" value="ABC1_TM_sf"/>
</dbReference>
<dbReference type="SUPFAM" id="SSF52540">
    <property type="entry name" value="P-loop containing nucleoside triphosphate hydrolases"/>
    <property type="match status" value="1"/>
</dbReference>
<dbReference type="Proteomes" id="UP000310760">
    <property type="component" value="Unassembled WGS sequence"/>
</dbReference>
<dbReference type="Pfam" id="PF00005">
    <property type="entry name" value="ABC_tran"/>
    <property type="match status" value="1"/>
</dbReference>
<feature type="transmembrane region" description="Helical" evidence="8">
    <location>
        <begin position="168"/>
        <end position="189"/>
    </location>
</feature>
<dbReference type="PATRIC" id="fig|1235788.3.peg.3667"/>
<dbReference type="PANTHER" id="PTHR24221">
    <property type="entry name" value="ATP-BINDING CASSETTE SUB-FAMILY B"/>
    <property type="match status" value="1"/>
</dbReference>
<dbReference type="PROSITE" id="PS00211">
    <property type="entry name" value="ABC_TRANSPORTER_1"/>
    <property type="match status" value="1"/>
</dbReference>
<keyword evidence="2" id="KW-0813">Transport</keyword>
<keyword evidence="7 8" id="KW-0472">Membrane</keyword>
<evidence type="ECO:0000256" key="8">
    <source>
        <dbReference type="SAM" id="Phobius"/>
    </source>
</evidence>
<feature type="transmembrane region" description="Helical" evidence="8">
    <location>
        <begin position="141"/>
        <end position="162"/>
    </location>
</feature>
<dbReference type="Gene3D" id="3.40.50.300">
    <property type="entry name" value="P-loop containing nucleotide triphosphate hydrolases"/>
    <property type="match status" value="1"/>
</dbReference>
<evidence type="ECO:0000256" key="5">
    <source>
        <dbReference type="ARBA" id="ARBA00022840"/>
    </source>
</evidence>
<organism evidence="11 13">
    <name type="scientific">Phocaeicola sartorii</name>
    <dbReference type="NCBI Taxonomy" id="671267"/>
    <lineage>
        <taxon>Bacteria</taxon>
        <taxon>Pseudomonadati</taxon>
        <taxon>Bacteroidota</taxon>
        <taxon>Bacteroidia</taxon>
        <taxon>Bacteroidales</taxon>
        <taxon>Bacteroidaceae</taxon>
        <taxon>Phocaeicola</taxon>
    </lineage>
</organism>
<evidence type="ECO:0000259" key="9">
    <source>
        <dbReference type="PROSITE" id="PS50893"/>
    </source>
</evidence>
<feature type="domain" description="ABC transporter" evidence="9">
    <location>
        <begin position="339"/>
        <end position="573"/>
    </location>
</feature>
<dbReference type="AlphaFoldDB" id="R9HZL7"/>
<keyword evidence="3 8" id="KW-0812">Transmembrane</keyword>
<dbReference type="InterPro" id="IPR017871">
    <property type="entry name" value="ABC_transporter-like_CS"/>
</dbReference>
<protein>
    <submittedName>
        <fullName evidence="12">ABC transporter ATP-binding protein</fullName>
    </submittedName>
    <submittedName>
        <fullName evidence="11">ATP-binding cassette, subfamily B, bacterial</fullName>
    </submittedName>
</protein>
<evidence type="ECO:0000256" key="7">
    <source>
        <dbReference type="ARBA" id="ARBA00023136"/>
    </source>
</evidence>
<dbReference type="EMBL" id="ASSP01000022">
    <property type="protein sequence ID" value="EOS09468.1"/>
    <property type="molecule type" value="Genomic_DNA"/>
</dbReference>
<evidence type="ECO:0000256" key="4">
    <source>
        <dbReference type="ARBA" id="ARBA00022741"/>
    </source>
</evidence>
<evidence type="ECO:0000256" key="1">
    <source>
        <dbReference type="ARBA" id="ARBA00004651"/>
    </source>
</evidence>
<evidence type="ECO:0000256" key="6">
    <source>
        <dbReference type="ARBA" id="ARBA00022989"/>
    </source>
</evidence>
<keyword evidence="13" id="KW-1185">Reference proteome</keyword>
<feature type="domain" description="ABC transmembrane type-1" evidence="10">
    <location>
        <begin position="100"/>
        <end position="307"/>
    </location>
</feature>
<keyword evidence="6 8" id="KW-1133">Transmembrane helix</keyword>
<sequence length="594" mass="66067">MNNLSQILNSATMGHPRRLRPLICWTIAEYLFRGAPYGSMLLVVWEVFKPLQHPGTTINLMNIAGACAFLLLSLICLWLIGKKAYLVAYRDGYEICCDGRLAVVSHLRRLPMSFFNSRDPGDIGAYIVSDYNNVEMLTTHLIGQFFGGLAMPVAALISLAFFNWQLALAAAAVIPLAYPMMLLTNHFVATLGKKHQKIKTDAASRMIEYIQGIRLIKAFNLSGNKFERLERSFRNLKQESIRLEAAPAPTITLASTLLNGGLVLLMLLGFPMLLDTKISMPVYIMFLLAGSVIYAPLINALAFIAIINYMKLGAERINTLCKTPVLPEGTIERTPAPTIEFRHVTFSYNANIPVLRDVSLTIPEKGLTAFVGPSGSGKTTLTRLIARFWDVDKGEILLGGQNIKDYTVHTLMQQISIVFQDVYLFNDTIYNNIRVGRETATREEIEAAARKARCHDFITAMPGGYGTMVGEGGNTLSGGEKQRISIARAILKDAPIVLLDEATASLDPENEAHIQEAINDLVKEKTVVIIAHRLGTVVNADNIVVIDKGQVVQQGSHQTLLEKEGLYRSLWQEQQRVKGWKFQQSTKQQDHEYR</sequence>
<dbReference type="PROSITE" id="PS50929">
    <property type="entry name" value="ABC_TM1F"/>
    <property type="match status" value="1"/>
</dbReference>
<dbReference type="GO" id="GO:0016887">
    <property type="term" value="F:ATP hydrolysis activity"/>
    <property type="evidence" value="ECO:0007669"/>
    <property type="project" value="InterPro"/>
</dbReference>
<feature type="transmembrane region" description="Helical" evidence="8">
    <location>
        <begin position="282"/>
        <end position="307"/>
    </location>
</feature>
<dbReference type="GO" id="GO:0005886">
    <property type="term" value="C:plasma membrane"/>
    <property type="evidence" value="ECO:0007669"/>
    <property type="project" value="UniProtKB-SubCell"/>
</dbReference>
<evidence type="ECO:0000259" key="10">
    <source>
        <dbReference type="PROSITE" id="PS50929"/>
    </source>
</evidence>
<comment type="subcellular location">
    <subcellularLocation>
        <location evidence="1">Cell membrane</location>
        <topology evidence="1">Multi-pass membrane protein</topology>
    </subcellularLocation>
</comment>
<dbReference type="RefSeq" id="WP_016277858.1">
    <property type="nucleotide sequence ID" value="NZ_CAONFL010000058.1"/>
</dbReference>
<evidence type="ECO:0000313" key="12">
    <source>
        <dbReference type="EMBL" id="TGY69623.1"/>
    </source>
</evidence>
<feature type="transmembrane region" description="Helical" evidence="8">
    <location>
        <begin position="60"/>
        <end position="80"/>
    </location>
</feature>
<evidence type="ECO:0000313" key="14">
    <source>
        <dbReference type="Proteomes" id="UP000310760"/>
    </source>
</evidence>
<dbReference type="InterPro" id="IPR011527">
    <property type="entry name" value="ABC1_TM_dom"/>
</dbReference>
<keyword evidence="4" id="KW-0547">Nucleotide-binding</keyword>
<dbReference type="GO" id="GO:0034040">
    <property type="term" value="F:ATPase-coupled lipid transmembrane transporter activity"/>
    <property type="evidence" value="ECO:0007669"/>
    <property type="project" value="TreeGrafter"/>
</dbReference>
<dbReference type="FunFam" id="3.40.50.300:FF:000287">
    <property type="entry name" value="Multidrug ABC transporter ATP-binding protein"/>
    <property type="match status" value="1"/>
</dbReference>
<dbReference type="InterPro" id="IPR027417">
    <property type="entry name" value="P-loop_NTPase"/>
</dbReference>
<dbReference type="InterPro" id="IPR003439">
    <property type="entry name" value="ABC_transporter-like_ATP-bd"/>
</dbReference>
<name>R9HZL7_9BACT</name>
<dbReference type="PANTHER" id="PTHR24221:SF397">
    <property type="entry name" value="ABC TRANSPORTER, ATP-BINDING TRANSMEMBRANE PROTEIN"/>
    <property type="match status" value="1"/>
</dbReference>
<dbReference type="Pfam" id="PF00664">
    <property type="entry name" value="ABC_membrane"/>
    <property type="match status" value="1"/>
</dbReference>
<dbReference type="SUPFAM" id="SSF90123">
    <property type="entry name" value="ABC transporter transmembrane region"/>
    <property type="match status" value="1"/>
</dbReference>
<dbReference type="InterPro" id="IPR003593">
    <property type="entry name" value="AAA+_ATPase"/>
</dbReference>
<dbReference type="GeneID" id="82154201"/>
<reference evidence="11 13" key="1">
    <citation type="submission" date="2013-04" db="EMBL/GenBank/DDBJ databases">
        <title>The Genome Sequence of Bacteroides massiliensis dnLKV3.</title>
        <authorList>
            <consortium name="The Broad Institute Genomics Platform"/>
            <consortium name="The Broad Institute Genome Sequencing Center for Infectious Disease"/>
            <person name="Earl A."/>
            <person name="Xavier R."/>
            <person name="Kuhn K."/>
            <person name="Stappenbeck T."/>
            <person name="Walker B."/>
            <person name="Young S."/>
            <person name="Zeng Q."/>
            <person name="Gargeya S."/>
            <person name="Fitzgerald M."/>
            <person name="Haas B."/>
            <person name="Abouelleil A."/>
            <person name="Allen A.W."/>
            <person name="Alvarado L."/>
            <person name="Arachchi H.M."/>
            <person name="Berlin A.M."/>
            <person name="Chapman S.B."/>
            <person name="Gainer-Dewar J."/>
            <person name="Goldberg J."/>
            <person name="Griggs A."/>
            <person name="Gujja S."/>
            <person name="Hansen M."/>
            <person name="Howarth C."/>
            <person name="Imamovic A."/>
            <person name="Ireland A."/>
            <person name="Larimer J."/>
            <person name="McCowan C."/>
            <person name="Murphy C."/>
            <person name="Pearson M."/>
            <person name="Poon T.W."/>
            <person name="Priest M."/>
            <person name="Roberts A."/>
            <person name="Saif S."/>
            <person name="Shea T."/>
            <person name="Sisk P."/>
            <person name="Sykes S."/>
            <person name="Wortman J."/>
            <person name="Nusbaum C."/>
            <person name="Birren B."/>
        </authorList>
    </citation>
    <scope>NUCLEOTIDE SEQUENCE [LARGE SCALE GENOMIC DNA]</scope>
    <source>
        <strain evidence="11">DnLKV3</strain>
        <strain evidence="13">dnLKV3</strain>
    </source>
</reference>
<reference evidence="12 14" key="2">
    <citation type="submission" date="2019-04" db="EMBL/GenBank/DDBJ databases">
        <title>Microbes associate with the intestines of laboratory mice.</title>
        <authorList>
            <person name="Navarre W."/>
            <person name="Wong E."/>
            <person name="Huang K."/>
            <person name="Tropini C."/>
            <person name="Ng K."/>
            <person name="Yu B."/>
        </authorList>
    </citation>
    <scope>NUCLEOTIDE SEQUENCE [LARGE SCALE GENOMIC DNA]</scope>
    <source>
        <strain evidence="12 14">NM22_B1</strain>
    </source>
</reference>
<keyword evidence="5 11" id="KW-0067">ATP-binding</keyword>